<dbReference type="PROSITE" id="PS51725">
    <property type="entry name" value="ABM"/>
    <property type="match status" value="1"/>
</dbReference>
<feature type="domain" description="ABM" evidence="1">
    <location>
        <begin position="9"/>
        <end position="97"/>
    </location>
</feature>
<sequence>MPDDTTDDVVIFVNRFTVHGPAEEFERAFARSAEFMRRQPGFLHYTLSREVGREDSYLNVAYWRDSDSLRAAARDPEFQEHVAALRALSSREHGIYAPRQTSDG</sequence>
<dbReference type="EMBL" id="PVNH01000001">
    <property type="protein sequence ID" value="PRX51427.1"/>
    <property type="molecule type" value="Genomic_DNA"/>
</dbReference>
<accession>A0A2T0M3W6</accession>
<gene>
    <name evidence="2" type="ORF">B0I33_101581</name>
</gene>
<keyword evidence="3" id="KW-1185">Reference proteome</keyword>
<organism evidence="2 3">
    <name type="scientific">Prauserella shujinwangii</name>
    <dbReference type="NCBI Taxonomy" id="1453103"/>
    <lineage>
        <taxon>Bacteria</taxon>
        <taxon>Bacillati</taxon>
        <taxon>Actinomycetota</taxon>
        <taxon>Actinomycetes</taxon>
        <taxon>Pseudonocardiales</taxon>
        <taxon>Pseudonocardiaceae</taxon>
        <taxon>Prauserella</taxon>
    </lineage>
</organism>
<dbReference type="Gene3D" id="3.30.70.100">
    <property type="match status" value="1"/>
</dbReference>
<dbReference type="InterPro" id="IPR007138">
    <property type="entry name" value="ABM_dom"/>
</dbReference>
<protein>
    <submittedName>
        <fullName evidence="2">Monooxygenase</fullName>
    </submittedName>
</protein>
<reference evidence="2 3" key="1">
    <citation type="submission" date="2018-03" db="EMBL/GenBank/DDBJ databases">
        <title>Genomic Encyclopedia of Type Strains, Phase III (KMG-III): the genomes of soil and plant-associated and newly described type strains.</title>
        <authorList>
            <person name="Whitman W."/>
        </authorList>
    </citation>
    <scope>NUCLEOTIDE SEQUENCE [LARGE SCALE GENOMIC DNA]</scope>
    <source>
        <strain evidence="2 3">CGMCC 4.7125</strain>
    </source>
</reference>
<dbReference type="Pfam" id="PF03992">
    <property type="entry name" value="ABM"/>
    <property type="match status" value="1"/>
</dbReference>
<dbReference type="SUPFAM" id="SSF54909">
    <property type="entry name" value="Dimeric alpha+beta barrel"/>
    <property type="match status" value="1"/>
</dbReference>
<comment type="caution">
    <text evidence="2">The sequence shown here is derived from an EMBL/GenBank/DDBJ whole genome shotgun (WGS) entry which is preliminary data.</text>
</comment>
<proteinExistence type="predicted"/>
<evidence type="ECO:0000313" key="3">
    <source>
        <dbReference type="Proteomes" id="UP000238362"/>
    </source>
</evidence>
<dbReference type="GO" id="GO:0004497">
    <property type="term" value="F:monooxygenase activity"/>
    <property type="evidence" value="ECO:0007669"/>
    <property type="project" value="UniProtKB-KW"/>
</dbReference>
<dbReference type="InterPro" id="IPR011008">
    <property type="entry name" value="Dimeric_a/b-barrel"/>
</dbReference>
<evidence type="ECO:0000259" key="1">
    <source>
        <dbReference type="PROSITE" id="PS51725"/>
    </source>
</evidence>
<dbReference type="OrthoDB" id="1494517at2"/>
<name>A0A2T0M3W6_9PSEU</name>
<keyword evidence="2" id="KW-0560">Oxidoreductase</keyword>
<dbReference type="Proteomes" id="UP000238362">
    <property type="component" value="Unassembled WGS sequence"/>
</dbReference>
<dbReference type="RefSeq" id="WP_106176886.1">
    <property type="nucleotide sequence ID" value="NZ_PVNH01000001.1"/>
</dbReference>
<dbReference type="AlphaFoldDB" id="A0A2T0M3W6"/>
<keyword evidence="2" id="KW-0503">Monooxygenase</keyword>
<evidence type="ECO:0000313" key="2">
    <source>
        <dbReference type="EMBL" id="PRX51427.1"/>
    </source>
</evidence>